<sequence length="444" mass="50123">MKLWDKGGKAVENIIDAYTVGQDRDLDIHLAPYDVLGSMAHVKMLSKVGLVEEAECTEITKGLKEIYKQIENGEFTIQDGVEDVHSQVEFQLTESLGEVGKKVHAARSRNDQVLVDMKMFLRAEVKELVTLSTDLITKLLDLSDKHKKVLIPGYTHLQVAMPSSFGLWFSAYAESLIDDLKLMEGAYEIINQNPLGSAAGYGSSFPIDREMTTRLLGFKNMHYNVVAAQMSRGKSEQALAFAMAAMGQTLGRWAMDICLYNSQNFGFLSFPDHLTTGSSIMPHKKNPDVFEIMRGRMNQIQNLPQQLLMLTTNLPSGYHREFQLLKEVLLPAIFQMKDSLSIASYMMDNIKVNDKAIDDDKYKYMYSVETVNKEVMAGLPFRDAYIKIGKVIEAGDYSPDTEVIHTHHGSIGNLCNRDIEVKLFKVRKAFSFEIWEDAYQALLK</sequence>
<keyword evidence="4 5" id="KW-0055">Arginine biosynthesis</keyword>
<evidence type="ECO:0000256" key="5">
    <source>
        <dbReference type="HAMAP-Rule" id="MF_00006"/>
    </source>
</evidence>
<dbReference type="InterPro" id="IPR008948">
    <property type="entry name" value="L-Aspartase-like"/>
</dbReference>
<evidence type="ECO:0000256" key="2">
    <source>
        <dbReference type="ARBA" id="ARBA00004941"/>
    </source>
</evidence>
<evidence type="ECO:0000256" key="1">
    <source>
        <dbReference type="ARBA" id="ARBA00000985"/>
    </source>
</evidence>
<dbReference type="RefSeq" id="WP_338238983.1">
    <property type="nucleotide sequence ID" value="NZ_BQKE01000003.1"/>
</dbReference>
<dbReference type="PANTHER" id="PTHR43814:SF1">
    <property type="entry name" value="ARGININOSUCCINATE LYASE"/>
    <property type="match status" value="1"/>
</dbReference>
<evidence type="ECO:0000256" key="3">
    <source>
        <dbReference type="ARBA" id="ARBA00012338"/>
    </source>
</evidence>
<comment type="caution">
    <text evidence="7">The sequence shown here is derived from an EMBL/GenBank/DDBJ whole genome shotgun (WGS) entry which is preliminary data.</text>
</comment>
<keyword evidence="5 7" id="KW-0456">Lyase</keyword>
<feature type="domain" description="Fumarate lyase N-terminal" evidence="6">
    <location>
        <begin position="26"/>
        <end position="301"/>
    </location>
</feature>
<dbReference type="PROSITE" id="PS00163">
    <property type="entry name" value="FUMARATE_LYASES"/>
    <property type="match status" value="1"/>
</dbReference>
<accession>A0AAN4W3J1</accession>
<protein>
    <recommendedName>
        <fullName evidence="3 5">Argininosuccinate lyase</fullName>
        <shortName evidence="5">ASAL</shortName>
        <ecNumber evidence="3 5">4.3.2.1</ecNumber>
    </recommendedName>
    <alternativeName>
        <fullName evidence="5">Arginosuccinase</fullName>
    </alternativeName>
</protein>
<dbReference type="GO" id="GO:0005829">
    <property type="term" value="C:cytosol"/>
    <property type="evidence" value="ECO:0007669"/>
    <property type="project" value="TreeGrafter"/>
</dbReference>
<dbReference type="CDD" id="cd01359">
    <property type="entry name" value="Argininosuccinate_lyase"/>
    <property type="match status" value="1"/>
</dbReference>
<evidence type="ECO:0000259" key="6">
    <source>
        <dbReference type="Pfam" id="PF00206"/>
    </source>
</evidence>
<keyword evidence="5" id="KW-0963">Cytoplasm</keyword>
<dbReference type="InterPro" id="IPR020557">
    <property type="entry name" value="Fumarate_lyase_CS"/>
</dbReference>
<dbReference type="Gene3D" id="1.20.200.10">
    <property type="entry name" value="Fumarase/aspartase (Central domain)"/>
    <property type="match status" value="1"/>
</dbReference>
<dbReference type="NCBIfam" id="TIGR00838">
    <property type="entry name" value="argH"/>
    <property type="match status" value="1"/>
</dbReference>
<evidence type="ECO:0000313" key="8">
    <source>
        <dbReference type="Proteomes" id="UP001310022"/>
    </source>
</evidence>
<dbReference type="HAMAP" id="MF_00006">
    <property type="entry name" value="Arg_succ_lyase"/>
    <property type="match status" value="1"/>
</dbReference>
<dbReference type="PRINTS" id="PR00145">
    <property type="entry name" value="ARGSUCLYASE"/>
</dbReference>
<organism evidence="7 8">
    <name type="scientific">Persicobacter diffluens</name>
    <dbReference type="NCBI Taxonomy" id="981"/>
    <lineage>
        <taxon>Bacteria</taxon>
        <taxon>Pseudomonadati</taxon>
        <taxon>Bacteroidota</taxon>
        <taxon>Cytophagia</taxon>
        <taxon>Cytophagales</taxon>
        <taxon>Persicobacteraceae</taxon>
        <taxon>Persicobacter</taxon>
    </lineage>
</organism>
<dbReference type="InterPro" id="IPR009049">
    <property type="entry name" value="Argininosuccinate_lyase"/>
</dbReference>
<dbReference type="InterPro" id="IPR022761">
    <property type="entry name" value="Fumarate_lyase_N"/>
</dbReference>
<comment type="pathway">
    <text evidence="2 5">Amino-acid biosynthesis; L-arginine biosynthesis; L-arginine from L-ornithine and carbamoyl phosphate: step 3/3.</text>
</comment>
<dbReference type="GO" id="GO:0004056">
    <property type="term" value="F:argininosuccinate lyase activity"/>
    <property type="evidence" value="ECO:0007669"/>
    <property type="project" value="UniProtKB-UniRule"/>
</dbReference>
<reference evidence="7 8" key="1">
    <citation type="submission" date="2021-12" db="EMBL/GenBank/DDBJ databases">
        <title>Genome sequencing of bacteria with rrn-lacking chromosome and rrn-plasmid.</title>
        <authorList>
            <person name="Anda M."/>
            <person name="Iwasaki W."/>
        </authorList>
    </citation>
    <scope>NUCLEOTIDE SEQUENCE [LARGE SCALE GENOMIC DNA]</scope>
    <source>
        <strain evidence="7 8">NBRC 15940</strain>
    </source>
</reference>
<name>A0AAN4W3J1_9BACT</name>
<evidence type="ECO:0000256" key="4">
    <source>
        <dbReference type="ARBA" id="ARBA00022571"/>
    </source>
</evidence>
<comment type="similarity">
    <text evidence="5">Belongs to the lyase 1 family. Argininosuccinate lyase subfamily.</text>
</comment>
<dbReference type="Gene3D" id="1.10.275.10">
    <property type="entry name" value="Fumarase/aspartase (N-terminal domain)"/>
    <property type="match status" value="1"/>
</dbReference>
<dbReference type="Proteomes" id="UP001310022">
    <property type="component" value="Unassembled WGS sequence"/>
</dbReference>
<dbReference type="EMBL" id="BQKE01000003">
    <property type="protein sequence ID" value="GJM63885.1"/>
    <property type="molecule type" value="Genomic_DNA"/>
</dbReference>
<gene>
    <name evidence="5 7" type="primary">argH</name>
    <name evidence="7" type="ORF">PEDI_44370</name>
</gene>
<dbReference type="Gene3D" id="1.10.40.30">
    <property type="entry name" value="Fumarase/aspartase (C-terminal domain)"/>
    <property type="match status" value="1"/>
</dbReference>
<dbReference type="InterPro" id="IPR024083">
    <property type="entry name" value="Fumarase/histidase_N"/>
</dbReference>
<dbReference type="GO" id="GO:0042450">
    <property type="term" value="P:L-arginine biosynthetic process via ornithine"/>
    <property type="evidence" value="ECO:0007669"/>
    <property type="project" value="UniProtKB-UniRule"/>
</dbReference>
<dbReference type="PRINTS" id="PR00149">
    <property type="entry name" value="FUMRATELYASE"/>
</dbReference>
<dbReference type="InterPro" id="IPR000362">
    <property type="entry name" value="Fumarate_lyase_fam"/>
</dbReference>
<dbReference type="PANTHER" id="PTHR43814">
    <property type="entry name" value="ARGININOSUCCINATE LYASE"/>
    <property type="match status" value="1"/>
</dbReference>
<dbReference type="SUPFAM" id="SSF48557">
    <property type="entry name" value="L-aspartase-like"/>
    <property type="match status" value="1"/>
</dbReference>
<dbReference type="EC" id="4.3.2.1" evidence="3 5"/>
<keyword evidence="8" id="KW-1185">Reference proteome</keyword>
<dbReference type="AlphaFoldDB" id="A0AAN4W3J1"/>
<comment type="catalytic activity">
    <reaction evidence="1 5">
        <text>2-(N(omega)-L-arginino)succinate = fumarate + L-arginine</text>
        <dbReference type="Rhea" id="RHEA:24020"/>
        <dbReference type="ChEBI" id="CHEBI:29806"/>
        <dbReference type="ChEBI" id="CHEBI:32682"/>
        <dbReference type="ChEBI" id="CHEBI:57472"/>
        <dbReference type="EC" id="4.3.2.1"/>
    </reaction>
</comment>
<proteinExistence type="inferred from homology"/>
<keyword evidence="5" id="KW-0028">Amino-acid biosynthesis</keyword>
<evidence type="ECO:0000313" key="7">
    <source>
        <dbReference type="EMBL" id="GJM63885.1"/>
    </source>
</evidence>
<dbReference type="Pfam" id="PF00206">
    <property type="entry name" value="Lyase_1"/>
    <property type="match status" value="1"/>
</dbReference>
<comment type="subcellular location">
    <subcellularLocation>
        <location evidence="5">Cytoplasm</location>
    </subcellularLocation>
</comment>